<evidence type="ECO:0000259" key="4">
    <source>
        <dbReference type="Pfam" id="PF17109"/>
    </source>
</evidence>
<feature type="domain" description="Fungal STAND N-terminal Goodbye" evidence="4">
    <location>
        <begin position="20"/>
        <end position="94"/>
    </location>
</feature>
<feature type="repeat" description="ANK" evidence="3">
    <location>
        <begin position="1213"/>
        <end position="1245"/>
    </location>
</feature>
<dbReference type="SMART" id="SM00248">
    <property type="entry name" value="ANK"/>
    <property type="match status" value="16"/>
</dbReference>
<dbReference type="InterPro" id="IPR056884">
    <property type="entry name" value="NPHP3-like_N"/>
</dbReference>
<dbReference type="SUPFAM" id="SSF48403">
    <property type="entry name" value="Ankyrin repeat"/>
    <property type="match status" value="2"/>
</dbReference>
<evidence type="ECO:0000313" key="7">
    <source>
        <dbReference type="Proteomes" id="UP001345013"/>
    </source>
</evidence>
<feature type="repeat" description="ANK" evidence="3">
    <location>
        <begin position="761"/>
        <end position="793"/>
    </location>
</feature>
<accession>A0ABR0JVF7</accession>
<dbReference type="Pfam" id="PF12796">
    <property type="entry name" value="Ank_2"/>
    <property type="match status" value="5"/>
</dbReference>
<dbReference type="PROSITE" id="PS50297">
    <property type="entry name" value="ANK_REP_REGION"/>
    <property type="match status" value="12"/>
</dbReference>
<gene>
    <name evidence="6" type="ORF">LTR24_009938</name>
</gene>
<feature type="repeat" description="ANK" evidence="3">
    <location>
        <begin position="893"/>
        <end position="925"/>
    </location>
</feature>
<dbReference type="PANTHER" id="PTHR24198">
    <property type="entry name" value="ANKYRIN REPEAT AND PROTEIN KINASE DOMAIN-CONTAINING PROTEIN"/>
    <property type="match status" value="1"/>
</dbReference>
<dbReference type="PRINTS" id="PR01415">
    <property type="entry name" value="ANKYRIN"/>
</dbReference>
<dbReference type="Pfam" id="PF00023">
    <property type="entry name" value="Ank"/>
    <property type="match status" value="1"/>
</dbReference>
<feature type="repeat" description="ANK" evidence="3">
    <location>
        <begin position="1312"/>
        <end position="1344"/>
    </location>
</feature>
<dbReference type="Pfam" id="PF13637">
    <property type="entry name" value="Ank_4"/>
    <property type="match status" value="1"/>
</dbReference>
<keyword evidence="1" id="KW-0677">Repeat</keyword>
<evidence type="ECO:0000256" key="1">
    <source>
        <dbReference type="ARBA" id="ARBA00022737"/>
    </source>
</evidence>
<sequence length="1430" mass="159284">MATKSSGTGAVVVTDVSDLWKAAIEEFEKTTKTKFDSIPRVNNVDDILKEVKARASSFQKVRHDEYELDKFRSLLARSLTPVEQLSKVVSSAVVLTANNVSADYDTIAGFFEDLDLYLKRLKIPENRVPSIPELVEAITGVLTSVLVLCGICAKQIKTRLYVKPFKTLVSSKDNELSTAYERFRKTIEQEQRAVTNATLVAAGNLQKQTNTIHNVGRECLSTTKQIKSDFSGTFQSQRDQWIGNQFQAGGDIHIHSVDEDDIIQIKDFRTVIESREAILEREDIEKRLSMLNFHQKQKDVFAKHEEGTGQWLLETDEFKQWMDDTKPAVFWGPGTPGTGKTVMTALAIDHVQESVQGKGAAIAYLYCDYKDPTTHSELGLLSSIARQLTELARPLPKVVKEFCEKQAERRRNPAEDEWISLISTICPLFSTTFVFIDALDECPEINRERFLRSLERLSPFLKIFITSQPSLSIEGRFANTSRVEISATDLDIRTFLEHQITKNNRLARFTAKEVGLKEDIIDGICDKARGMFLLAQFQLDRVCCQSSLKAIRNAMETLPREIFDYYRQAFNRIESHKEENRYLAKQALSFIFCARRPLTLPELGHVLSVEAGDTALDGSALPDTDIVLDVTMGLIRVNEKSGTIGLVHGTLHKYLEEHPDCLLPDFEVKFAKACLTYLLFDTFREGPCKDGAGLEKRLHIYEFLDYVCHNWGYHVLGNQLHPDVLDALFVFLKDKEKLSASVQILYVSPVRAEDWHDRFPKYFSALHTAAYWGLHDIILLLLKDNTNVNITDSDGMTALHLAAKNGHESIVQLLISKGASIDTKNSKGETALLWSVRNCHENIAKLLLANGANSTIKDNEEWAALDWVVLSGHENLVRLLLSRSTNLDIEHNGGRRALYLAAEEGHEHITHLLLDGGVDVNIKDSYGSSALDWAAPSGRQDVVRVLLQNGADINSRDNYGNTVLHWAIPHKELVSLLLDKGADIDAENDAGQTALCWVAQDGSVEVAETLLRNNADTNVQDVHGFTPLHRAALRGRDDMVRLLLQHGALPQIASGNFWTPLHVAALKGYDEVVMLLLDHIKDGKDVLCWMIRQKQDPRKVAYFNTCVEQKAEASTVLTGLRATVQEHQIARSKVLLEKGADVNARDVGGWTALIMAVWGEERDATHLLLEYGADVNVCGFDRRTALHWASEYGDEAASRLLVANGAIVNASAYGWTPSLLAAKNGHMDVVEFLLANGADPKEEDYHGRSALHWAAKHGSETTIETLMDKGADINATDRWGRTALMWAVEHLEEAATRTLLWLGADADVKARHGITALHVAVFVGSSSIVQHLRDQAVDVEAEALWSCPTGSSEPDFEKLDIMDTKHQALSTLLLQQYNDGESGVDDGSKRRCSLTAQQLAVKTGNMAAERLLTTQKIPVPADPATQSVPA</sequence>
<evidence type="ECO:0000259" key="5">
    <source>
        <dbReference type="Pfam" id="PF24883"/>
    </source>
</evidence>
<keyword evidence="7" id="KW-1185">Reference proteome</keyword>
<comment type="caution">
    <text evidence="6">The sequence shown here is derived from an EMBL/GenBank/DDBJ whole genome shotgun (WGS) entry which is preliminary data.</text>
</comment>
<feature type="domain" description="Nephrocystin 3-like N-terminal" evidence="5">
    <location>
        <begin position="307"/>
        <end position="467"/>
    </location>
</feature>
<evidence type="ECO:0008006" key="8">
    <source>
        <dbReference type="Google" id="ProtNLM"/>
    </source>
</evidence>
<organism evidence="6 7">
    <name type="scientific">Lithohypha guttulata</name>
    <dbReference type="NCBI Taxonomy" id="1690604"/>
    <lineage>
        <taxon>Eukaryota</taxon>
        <taxon>Fungi</taxon>
        <taxon>Dikarya</taxon>
        <taxon>Ascomycota</taxon>
        <taxon>Pezizomycotina</taxon>
        <taxon>Eurotiomycetes</taxon>
        <taxon>Chaetothyriomycetidae</taxon>
        <taxon>Chaetothyriales</taxon>
        <taxon>Trichomeriaceae</taxon>
        <taxon>Lithohypha</taxon>
    </lineage>
</organism>
<dbReference type="InterPro" id="IPR002110">
    <property type="entry name" value="Ankyrin_rpt"/>
</dbReference>
<evidence type="ECO:0000256" key="2">
    <source>
        <dbReference type="ARBA" id="ARBA00023043"/>
    </source>
</evidence>
<dbReference type="Pfam" id="PF24883">
    <property type="entry name" value="NPHP3_N"/>
    <property type="match status" value="1"/>
</dbReference>
<dbReference type="Gene3D" id="3.40.50.300">
    <property type="entry name" value="P-loop containing nucleotide triphosphate hydrolases"/>
    <property type="match status" value="1"/>
</dbReference>
<feature type="repeat" description="ANK" evidence="3">
    <location>
        <begin position="1056"/>
        <end position="1079"/>
    </location>
</feature>
<feature type="repeat" description="ANK" evidence="3">
    <location>
        <begin position="827"/>
        <end position="859"/>
    </location>
</feature>
<dbReference type="PROSITE" id="PS50088">
    <property type="entry name" value="ANK_REPEAT"/>
    <property type="match status" value="14"/>
</dbReference>
<dbReference type="Proteomes" id="UP001345013">
    <property type="component" value="Unassembled WGS sequence"/>
</dbReference>
<dbReference type="PANTHER" id="PTHR24198:SF194">
    <property type="entry name" value="INVERSIN-A"/>
    <property type="match status" value="1"/>
</dbReference>
<feature type="repeat" description="ANK" evidence="3">
    <location>
        <begin position="794"/>
        <end position="826"/>
    </location>
</feature>
<dbReference type="EMBL" id="JAVRRG010000252">
    <property type="protein sequence ID" value="KAK5075733.1"/>
    <property type="molecule type" value="Genomic_DNA"/>
</dbReference>
<protein>
    <recommendedName>
        <fullName evidence="8">NACHT domain-containing protein</fullName>
    </recommendedName>
</protein>
<feature type="repeat" description="ANK" evidence="3">
    <location>
        <begin position="1148"/>
        <end position="1180"/>
    </location>
</feature>
<feature type="repeat" description="ANK" evidence="3">
    <location>
        <begin position="926"/>
        <end position="958"/>
    </location>
</feature>
<feature type="repeat" description="ANK" evidence="3">
    <location>
        <begin position="1246"/>
        <end position="1278"/>
    </location>
</feature>
<dbReference type="InterPro" id="IPR036770">
    <property type="entry name" value="Ankyrin_rpt-contain_sf"/>
</dbReference>
<feature type="repeat" description="ANK" evidence="3">
    <location>
        <begin position="990"/>
        <end position="1022"/>
    </location>
</feature>
<dbReference type="InterPro" id="IPR027417">
    <property type="entry name" value="P-loop_NTPase"/>
</dbReference>
<keyword evidence="2 3" id="KW-0040">ANK repeat</keyword>
<feature type="repeat" description="ANK" evidence="3">
    <location>
        <begin position="1023"/>
        <end position="1055"/>
    </location>
</feature>
<dbReference type="InterPro" id="IPR031350">
    <property type="entry name" value="Goodbye_dom"/>
</dbReference>
<proteinExistence type="predicted"/>
<evidence type="ECO:0000256" key="3">
    <source>
        <dbReference type="PROSITE-ProRule" id="PRU00023"/>
    </source>
</evidence>
<feature type="repeat" description="ANK" evidence="3">
    <location>
        <begin position="1181"/>
        <end position="1213"/>
    </location>
</feature>
<dbReference type="Pfam" id="PF17109">
    <property type="entry name" value="Goodbye"/>
    <property type="match status" value="1"/>
</dbReference>
<evidence type="ECO:0000313" key="6">
    <source>
        <dbReference type="EMBL" id="KAK5075733.1"/>
    </source>
</evidence>
<dbReference type="SUPFAM" id="SSF52540">
    <property type="entry name" value="P-loop containing nucleoside triphosphate hydrolases"/>
    <property type="match status" value="1"/>
</dbReference>
<reference evidence="6 7" key="1">
    <citation type="submission" date="2023-08" db="EMBL/GenBank/DDBJ databases">
        <title>Black Yeasts Isolated from many extreme environments.</title>
        <authorList>
            <person name="Coleine C."/>
            <person name="Stajich J.E."/>
            <person name="Selbmann L."/>
        </authorList>
    </citation>
    <scope>NUCLEOTIDE SEQUENCE [LARGE SCALE GENOMIC DNA]</scope>
    <source>
        <strain evidence="6 7">CCFEE 5885</strain>
    </source>
</reference>
<feature type="repeat" description="ANK" evidence="3">
    <location>
        <begin position="959"/>
        <end position="989"/>
    </location>
</feature>
<dbReference type="Gene3D" id="1.25.40.20">
    <property type="entry name" value="Ankyrin repeat-containing domain"/>
    <property type="match status" value="6"/>
</dbReference>
<name>A0ABR0JVF7_9EURO</name>